<evidence type="ECO:0000256" key="2">
    <source>
        <dbReference type="PROSITE-ProRule" id="PRU00117"/>
    </source>
</evidence>
<dbReference type="AlphaFoldDB" id="H2ZID4"/>
<evidence type="ECO:0000313" key="5">
    <source>
        <dbReference type="Ensembl" id="ENSCSAVP00000017350.1"/>
    </source>
</evidence>
<sequence>PKVYSRQQNHGPEGSYSGPRFGGANSRRPYGGYDEDGYGDFDEVYEDPYNEDNANAPVYNNYEEQQEQQEPDGEKDEEGKKSDGDLVTTNVTIPNACIGSIIGKAGQKIRQIRYDSGAMISISEPEHGESDRVITITGTHEQTQNAQYLMQRSAKRLSTDKYWKNDDFTAP</sequence>
<dbReference type="InterPro" id="IPR004087">
    <property type="entry name" value="KH_dom"/>
</dbReference>
<evidence type="ECO:0000256" key="3">
    <source>
        <dbReference type="SAM" id="MobiDB-lite"/>
    </source>
</evidence>
<dbReference type="GeneTree" id="ENSGT00940000153434"/>
<reference evidence="5" key="2">
    <citation type="submission" date="2025-08" db="UniProtKB">
        <authorList>
            <consortium name="Ensembl"/>
        </authorList>
    </citation>
    <scope>IDENTIFICATION</scope>
</reference>
<feature type="compositionally biased region" description="Acidic residues" evidence="3">
    <location>
        <begin position="33"/>
        <end position="50"/>
    </location>
</feature>
<dbReference type="InParanoid" id="H2ZID4"/>
<protein>
    <recommendedName>
        <fullName evidence="4">K Homology domain-containing protein</fullName>
    </recommendedName>
</protein>
<dbReference type="eggNOG" id="KOG2192">
    <property type="taxonomic scope" value="Eukaryota"/>
</dbReference>
<evidence type="ECO:0000313" key="6">
    <source>
        <dbReference type="Proteomes" id="UP000007875"/>
    </source>
</evidence>
<keyword evidence="1" id="KW-0677">Repeat</keyword>
<dbReference type="STRING" id="51511.ENSCSAVP00000017350"/>
<dbReference type="GO" id="GO:0003723">
    <property type="term" value="F:RNA binding"/>
    <property type="evidence" value="ECO:0007669"/>
    <property type="project" value="UniProtKB-UniRule"/>
</dbReference>
<organism evidence="5 6">
    <name type="scientific">Ciona savignyi</name>
    <name type="common">Pacific transparent sea squirt</name>
    <dbReference type="NCBI Taxonomy" id="51511"/>
    <lineage>
        <taxon>Eukaryota</taxon>
        <taxon>Metazoa</taxon>
        <taxon>Chordata</taxon>
        <taxon>Tunicata</taxon>
        <taxon>Ascidiacea</taxon>
        <taxon>Phlebobranchia</taxon>
        <taxon>Cionidae</taxon>
        <taxon>Ciona</taxon>
    </lineage>
</organism>
<dbReference type="Proteomes" id="UP000007875">
    <property type="component" value="Unassembled WGS sequence"/>
</dbReference>
<dbReference type="PANTHER" id="PTHR10288">
    <property type="entry name" value="KH DOMAIN CONTAINING RNA BINDING PROTEIN"/>
    <property type="match status" value="1"/>
</dbReference>
<feature type="compositionally biased region" description="Acidic residues" evidence="3">
    <location>
        <begin position="64"/>
        <end position="76"/>
    </location>
</feature>
<reference evidence="6" key="1">
    <citation type="submission" date="2003-08" db="EMBL/GenBank/DDBJ databases">
        <authorList>
            <person name="Birren B."/>
            <person name="Nusbaum C."/>
            <person name="Abebe A."/>
            <person name="Abouelleil A."/>
            <person name="Adekoya E."/>
            <person name="Ait-zahra M."/>
            <person name="Allen N."/>
            <person name="Allen T."/>
            <person name="An P."/>
            <person name="Anderson M."/>
            <person name="Anderson S."/>
            <person name="Arachchi H."/>
            <person name="Armbruster J."/>
            <person name="Bachantsang P."/>
            <person name="Baldwin J."/>
            <person name="Barry A."/>
            <person name="Bayul T."/>
            <person name="Blitshsteyn B."/>
            <person name="Bloom T."/>
            <person name="Blye J."/>
            <person name="Boguslavskiy L."/>
            <person name="Borowsky M."/>
            <person name="Boukhgalter B."/>
            <person name="Brunache A."/>
            <person name="Butler J."/>
            <person name="Calixte N."/>
            <person name="Calvo S."/>
            <person name="Camarata J."/>
            <person name="Campo K."/>
            <person name="Chang J."/>
            <person name="Cheshatsang Y."/>
            <person name="Citroen M."/>
            <person name="Collymore A."/>
            <person name="Considine T."/>
            <person name="Cook A."/>
            <person name="Cooke P."/>
            <person name="Corum B."/>
            <person name="Cuomo C."/>
            <person name="David R."/>
            <person name="Dawoe T."/>
            <person name="Degray S."/>
            <person name="Dodge S."/>
            <person name="Dooley K."/>
            <person name="Dorje P."/>
            <person name="Dorjee K."/>
            <person name="Dorris L."/>
            <person name="Duffey N."/>
            <person name="Dupes A."/>
            <person name="Elkins T."/>
            <person name="Engels R."/>
            <person name="Erickson J."/>
            <person name="Farina A."/>
            <person name="Faro S."/>
            <person name="Ferreira P."/>
            <person name="Fischer H."/>
            <person name="Fitzgerald M."/>
            <person name="Foley K."/>
            <person name="Gage D."/>
            <person name="Galagan J."/>
            <person name="Gearin G."/>
            <person name="Gnerre S."/>
            <person name="Gnirke A."/>
            <person name="Goyette A."/>
            <person name="Graham J."/>
            <person name="Grandbois E."/>
            <person name="Gyaltsen K."/>
            <person name="Hafez N."/>
            <person name="Hagopian D."/>
            <person name="Hagos B."/>
            <person name="Hall J."/>
            <person name="Hatcher B."/>
            <person name="Heller A."/>
            <person name="Higgins H."/>
            <person name="Honan T."/>
            <person name="Horn A."/>
            <person name="Houde N."/>
            <person name="Hughes L."/>
            <person name="Hulme W."/>
            <person name="Husby E."/>
            <person name="Iliev I."/>
            <person name="Jaffe D."/>
            <person name="Jones C."/>
            <person name="Kamal M."/>
            <person name="Kamat A."/>
            <person name="Kamvysselis M."/>
            <person name="Karlsson E."/>
            <person name="Kells C."/>
            <person name="Kieu A."/>
            <person name="Kisner P."/>
            <person name="Kodira C."/>
            <person name="Kulbokas E."/>
            <person name="Labutti K."/>
            <person name="Lama D."/>
            <person name="Landers T."/>
            <person name="Leger J."/>
            <person name="Levine S."/>
            <person name="Lewis D."/>
            <person name="Lewis T."/>
            <person name="Lindblad-toh K."/>
            <person name="Liu X."/>
            <person name="Lokyitsang T."/>
            <person name="Lokyitsang Y."/>
            <person name="Lucien O."/>
            <person name="Lui A."/>
            <person name="Ma L.J."/>
            <person name="Mabbitt R."/>
            <person name="Macdonald J."/>
            <person name="Maclean C."/>
            <person name="Major J."/>
            <person name="Manning J."/>
            <person name="Marabella R."/>
            <person name="Maru K."/>
            <person name="Matthews C."/>
            <person name="Mauceli E."/>
            <person name="Mccarthy M."/>
            <person name="Mcdonough S."/>
            <person name="Mcghee T."/>
            <person name="Meldrim J."/>
            <person name="Meneus L."/>
            <person name="Mesirov J."/>
            <person name="Mihalev A."/>
            <person name="Mihova T."/>
            <person name="Mikkelsen T."/>
            <person name="Mlenga V."/>
            <person name="Moru K."/>
            <person name="Mozes J."/>
            <person name="Mulrain L."/>
            <person name="Munson G."/>
            <person name="Naylor J."/>
            <person name="Newes C."/>
            <person name="Nguyen C."/>
            <person name="Nguyen N."/>
            <person name="Nguyen T."/>
            <person name="Nicol R."/>
            <person name="Nielsen C."/>
            <person name="Nizzari M."/>
            <person name="Norbu C."/>
            <person name="Norbu N."/>
            <person name="O'donnell P."/>
            <person name="Okoawo O."/>
            <person name="O'leary S."/>
            <person name="Omotosho B."/>
            <person name="O'neill K."/>
            <person name="Osman S."/>
            <person name="Parker S."/>
            <person name="Perrin D."/>
            <person name="Phunkhang P."/>
            <person name="Piqani B."/>
            <person name="Purcell S."/>
            <person name="Rachupka T."/>
            <person name="Ramasamy U."/>
            <person name="Rameau R."/>
            <person name="Ray V."/>
            <person name="Raymond C."/>
            <person name="Retta R."/>
            <person name="Richardson S."/>
            <person name="Rise C."/>
            <person name="Rodriguez J."/>
            <person name="Rogers J."/>
            <person name="Rogov P."/>
            <person name="Rutman M."/>
            <person name="Schupbach R."/>
            <person name="Seaman C."/>
            <person name="Settipalli S."/>
            <person name="Sharpe T."/>
            <person name="Sheridan J."/>
            <person name="Sherpa N."/>
            <person name="Shi J."/>
            <person name="Smirnov S."/>
            <person name="Smith C."/>
            <person name="Sougnez C."/>
            <person name="Spencer B."/>
            <person name="Stalker J."/>
            <person name="Stange-thomann N."/>
            <person name="Stavropoulos S."/>
            <person name="Stetson K."/>
            <person name="Stone C."/>
            <person name="Stone S."/>
            <person name="Stubbs M."/>
            <person name="Talamas J."/>
            <person name="Tchuinga P."/>
            <person name="Tenzing P."/>
            <person name="Tesfaye S."/>
            <person name="Theodore J."/>
            <person name="Thoulutsang Y."/>
            <person name="Topham K."/>
            <person name="Towey S."/>
            <person name="Tsamla T."/>
            <person name="Tsomo N."/>
            <person name="Vallee D."/>
            <person name="Vassiliev H."/>
            <person name="Venkataraman V."/>
            <person name="Vinson J."/>
            <person name="Vo A."/>
            <person name="Wade C."/>
            <person name="Wang S."/>
            <person name="Wangchuk T."/>
            <person name="Wangdi T."/>
            <person name="Whittaker C."/>
            <person name="Wilkinson J."/>
            <person name="Wu Y."/>
            <person name="Wyman D."/>
            <person name="Yadav S."/>
            <person name="Yang S."/>
            <person name="Yang X."/>
            <person name="Yeager S."/>
            <person name="Yee E."/>
            <person name="Young G."/>
            <person name="Zainoun J."/>
            <person name="Zembeck L."/>
            <person name="Zimmer A."/>
            <person name="Zody M."/>
            <person name="Lander E."/>
        </authorList>
    </citation>
    <scope>NUCLEOTIDE SEQUENCE [LARGE SCALE GENOMIC DNA]</scope>
</reference>
<dbReference type="Pfam" id="PF00013">
    <property type="entry name" value="KH_1"/>
    <property type="match status" value="1"/>
</dbReference>
<feature type="domain" description="K Homology" evidence="4">
    <location>
        <begin position="85"/>
        <end position="155"/>
    </location>
</feature>
<dbReference type="SMART" id="SM00322">
    <property type="entry name" value="KH"/>
    <property type="match status" value="1"/>
</dbReference>
<keyword evidence="6" id="KW-1185">Reference proteome</keyword>
<feature type="region of interest" description="Disordered" evidence="3">
    <location>
        <begin position="1"/>
        <end position="87"/>
    </location>
</feature>
<evidence type="ECO:0000259" key="4">
    <source>
        <dbReference type="SMART" id="SM00322"/>
    </source>
</evidence>
<name>H2ZID4_CIOSA</name>
<dbReference type="PROSITE" id="PS50084">
    <property type="entry name" value="KH_TYPE_1"/>
    <property type="match status" value="1"/>
</dbReference>
<accession>H2ZID4</accession>
<feature type="compositionally biased region" description="Polar residues" evidence="3">
    <location>
        <begin position="1"/>
        <end position="10"/>
    </location>
</feature>
<keyword evidence="2" id="KW-0694">RNA-binding</keyword>
<dbReference type="HOGENOM" id="CLU_1566408_0_0_1"/>
<evidence type="ECO:0000256" key="1">
    <source>
        <dbReference type="ARBA" id="ARBA00022737"/>
    </source>
</evidence>
<dbReference type="Ensembl" id="ENSCSAVT00000017540.1">
    <property type="protein sequence ID" value="ENSCSAVP00000017350.1"/>
    <property type="gene ID" value="ENSCSAVG00000010215.1"/>
</dbReference>
<dbReference type="Gene3D" id="3.30.1370.10">
    <property type="entry name" value="K Homology domain, type 1"/>
    <property type="match status" value="1"/>
</dbReference>
<proteinExistence type="predicted"/>
<dbReference type="CDD" id="cd22434">
    <property type="entry name" value="KH-I_HNRNPK_rpt3"/>
    <property type="match status" value="1"/>
</dbReference>
<dbReference type="InterPro" id="IPR036612">
    <property type="entry name" value="KH_dom_type_1_sf"/>
</dbReference>
<dbReference type="SUPFAM" id="SSF54791">
    <property type="entry name" value="Eukaryotic type KH-domain (KH-domain type I)"/>
    <property type="match status" value="1"/>
</dbReference>
<dbReference type="InterPro" id="IPR004088">
    <property type="entry name" value="KH_dom_type_1"/>
</dbReference>
<reference evidence="5" key="3">
    <citation type="submission" date="2025-09" db="UniProtKB">
        <authorList>
            <consortium name="Ensembl"/>
        </authorList>
    </citation>
    <scope>IDENTIFICATION</scope>
</reference>